<dbReference type="CDD" id="cd01392">
    <property type="entry name" value="HTH_LacI"/>
    <property type="match status" value="1"/>
</dbReference>
<dbReference type="InterPro" id="IPR010982">
    <property type="entry name" value="Lambda_DNA-bd_dom_sf"/>
</dbReference>
<evidence type="ECO:0000313" key="6">
    <source>
        <dbReference type="Proteomes" id="UP001623661"/>
    </source>
</evidence>
<name>A0ABW8TSS4_9CLOT</name>
<sequence>MAIIKDIAEKAGVSITTVSRVLNYDETLNVSDETKQRIFEAAQELEYIPSKRKKHRRKFKIGLLYSYSLEEELEDTYYLSIRVSIEKKLLSEGANIFRIGKDDDLEKIKNIDAIIALGTFNSNDIERIKKFTKPIVFVDSSPNEDLFDSVIINFPQAVKKALDYLCSLGHTKIAYIGGMDFDINGNRIDDLRENTYTKYMKERELYNPDFIKVGKYTPKDGYRLMKEILETTTLPTAAFVANDSIAIGCYKAIYEKELKIPEDISIVGFNDISSAQYMMPPLTTIKLHIEFMGETAVDLIIEKLMSERNICKKITIPAELIIRESCKVIDIPNTIK</sequence>
<evidence type="ECO:0000256" key="2">
    <source>
        <dbReference type="ARBA" id="ARBA00023125"/>
    </source>
</evidence>
<accession>A0ABW8TSS4</accession>
<feature type="domain" description="HTH lacI-type" evidence="4">
    <location>
        <begin position="2"/>
        <end position="58"/>
    </location>
</feature>
<dbReference type="Pfam" id="PF13377">
    <property type="entry name" value="Peripla_BP_3"/>
    <property type="match status" value="1"/>
</dbReference>
<reference evidence="5 6" key="1">
    <citation type="submission" date="2024-11" db="EMBL/GenBank/DDBJ databases">
        <authorList>
            <person name="Heng Y.C."/>
            <person name="Lim A.C.H."/>
            <person name="Lee J.K.Y."/>
            <person name="Kittelmann S."/>
        </authorList>
    </citation>
    <scope>NUCLEOTIDE SEQUENCE [LARGE SCALE GENOMIC DNA]</scope>
    <source>
        <strain evidence="5 6">WILCCON 0202</strain>
    </source>
</reference>
<dbReference type="RefSeq" id="WP_406764738.1">
    <property type="nucleotide sequence ID" value="NZ_JBJHZY010000001.1"/>
</dbReference>
<organism evidence="5 6">
    <name type="scientific">Candidatus Clostridium radicumherbarum</name>
    <dbReference type="NCBI Taxonomy" id="3381662"/>
    <lineage>
        <taxon>Bacteria</taxon>
        <taxon>Bacillati</taxon>
        <taxon>Bacillota</taxon>
        <taxon>Clostridia</taxon>
        <taxon>Eubacteriales</taxon>
        <taxon>Clostridiaceae</taxon>
        <taxon>Clostridium</taxon>
    </lineage>
</organism>
<proteinExistence type="predicted"/>
<dbReference type="PROSITE" id="PS50932">
    <property type="entry name" value="HTH_LACI_2"/>
    <property type="match status" value="1"/>
</dbReference>
<comment type="caution">
    <text evidence="5">The sequence shown here is derived from an EMBL/GenBank/DDBJ whole genome shotgun (WGS) entry which is preliminary data.</text>
</comment>
<dbReference type="InterPro" id="IPR046335">
    <property type="entry name" value="LacI/GalR-like_sensor"/>
</dbReference>
<evidence type="ECO:0000259" key="4">
    <source>
        <dbReference type="PROSITE" id="PS50932"/>
    </source>
</evidence>
<evidence type="ECO:0000256" key="1">
    <source>
        <dbReference type="ARBA" id="ARBA00023015"/>
    </source>
</evidence>
<dbReference type="Gene3D" id="3.40.50.2300">
    <property type="match status" value="2"/>
</dbReference>
<dbReference type="GO" id="GO:0003677">
    <property type="term" value="F:DNA binding"/>
    <property type="evidence" value="ECO:0007669"/>
    <property type="project" value="UniProtKB-KW"/>
</dbReference>
<dbReference type="Pfam" id="PF00356">
    <property type="entry name" value="LacI"/>
    <property type="match status" value="1"/>
</dbReference>
<dbReference type="PANTHER" id="PTHR30146">
    <property type="entry name" value="LACI-RELATED TRANSCRIPTIONAL REPRESSOR"/>
    <property type="match status" value="1"/>
</dbReference>
<gene>
    <name evidence="5" type="ORF">ACJDUH_08590</name>
</gene>
<keyword evidence="2 5" id="KW-0238">DNA-binding</keyword>
<dbReference type="EMBL" id="JBJHZY010000001">
    <property type="protein sequence ID" value="MFL0268158.1"/>
    <property type="molecule type" value="Genomic_DNA"/>
</dbReference>
<dbReference type="SMART" id="SM00354">
    <property type="entry name" value="HTH_LACI"/>
    <property type="match status" value="1"/>
</dbReference>
<keyword evidence="3" id="KW-0804">Transcription</keyword>
<dbReference type="SUPFAM" id="SSF47413">
    <property type="entry name" value="lambda repressor-like DNA-binding domains"/>
    <property type="match status" value="1"/>
</dbReference>
<dbReference type="PRINTS" id="PR00036">
    <property type="entry name" value="HTHLACI"/>
</dbReference>
<keyword evidence="1" id="KW-0805">Transcription regulation</keyword>
<dbReference type="Gene3D" id="1.10.260.40">
    <property type="entry name" value="lambda repressor-like DNA-binding domains"/>
    <property type="match status" value="1"/>
</dbReference>
<evidence type="ECO:0000313" key="5">
    <source>
        <dbReference type="EMBL" id="MFL0268158.1"/>
    </source>
</evidence>
<dbReference type="SUPFAM" id="SSF53822">
    <property type="entry name" value="Periplasmic binding protein-like I"/>
    <property type="match status" value="1"/>
</dbReference>
<keyword evidence="6" id="KW-1185">Reference proteome</keyword>
<evidence type="ECO:0000256" key="3">
    <source>
        <dbReference type="ARBA" id="ARBA00023163"/>
    </source>
</evidence>
<dbReference type="CDD" id="cd01544">
    <property type="entry name" value="PBP1_GalR"/>
    <property type="match status" value="1"/>
</dbReference>
<protein>
    <submittedName>
        <fullName evidence="5">LacI family DNA-binding transcriptional regulator</fullName>
    </submittedName>
</protein>
<dbReference type="InterPro" id="IPR000843">
    <property type="entry name" value="HTH_LacI"/>
</dbReference>
<dbReference type="PANTHER" id="PTHR30146:SF149">
    <property type="entry name" value="HTH-TYPE TRANSCRIPTIONAL REGULATOR EBGR"/>
    <property type="match status" value="1"/>
</dbReference>
<dbReference type="Proteomes" id="UP001623661">
    <property type="component" value="Unassembled WGS sequence"/>
</dbReference>
<dbReference type="InterPro" id="IPR028082">
    <property type="entry name" value="Peripla_BP_I"/>
</dbReference>
<dbReference type="PROSITE" id="PS00356">
    <property type="entry name" value="HTH_LACI_1"/>
    <property type="match status" value="1"/>
</dbReference>